<evidence type="ECO:0000256" key="4">
    <source>
        <dbReference type="ARBA" id="ARBA00020268"/>
    </source>
</evidence>
<proteinExistence type="inferred from homology"/>
<dbReference type="GO" id="GO:0005886">
    <property type="term" value="C:plasma membrane"/>
    <property type="evidence" value="ECO:0007669"/>
    <property type="project" value="UniProtKB-SubCell"/>
</dbReference>
<feature type="transmembrane region" description="Helical" evidence="13">
    <location>
        <begin position="98"/>
        <end position="118"/>
    </location>
</feature>
<comment type="function">
    <text evidence="1">Multidrug efflux pump.</text>
</comment>
<feature type="transmembrane region" description="Helical" evidence="13">
    <location>
        <begin position="165"/>
        <end position="183"/>
    </location>
</feature>
<dbReference type="InterPro" id="IPR050222">
    <property type="entry name" value="MATE_MdtK"/>
</dbReference>
<reference evidence="14" key="1">
    <citation type="submission" date="2020-05" db="EMBL/GenBank/DDBJ databases">
        <authorList>
            <person name="Zhu T."/>
            <person name="Keshari N."/>
            <person name="Lu X."/>
        </authorList>
    </citation>
    <scope>NUCLEOTIDE SEQUENCE</scope>
    <source>
        <strain evidence="14">NK1-12</strain>
    </source>
</reference>
<keyword evidence="8 13" id="KW-0812">Transmembrane</keyword>
<dbReference type="GO" id="GO:0042910">
    <property type="term" value="F:xenobiotic transmembrane transporter activity"/>
    <property type="evidence" value="ECO:0007669"/>
    <property type="project" value="InterPro"/>
</dbReference>
<dbReference type="PANTHER" id="PTHR43298:SF2">
    <property type="entry name" value="FMN_FAD EXPORTER YEEO-RELATED"/>
    <property type="match status" value="1"/>
</dbReference>
<dbReference type="Pfam" id="PF01554">
    <property type="entry name" value="MatE"/>
    <property type="match status" value="2"/>
</dbReference>
<evidence type="ECO:0000256" key="12">
    <source>
        <dbReference type="ARBA" id="ARBA00031636"/>
    </source>
</evidence>
<sequence length="459" mass="49964">MTVFPMQRDLRTEVREFLKLAVPLASAQVAQSATGFADTIMMGRMGADVLAAGGLAAIIFLSTMTATSGMVMGVSPLVAEAFGAGQQTRIQQLARQGLWLALLVALPISILLGDLEIWLSRTGQTETTVQLVQTYLDIMRWGLFPAVGFAALRATVAALSQARPVMLIVVTGTGFNIVWNYILGFGKFGFPAMGLAGLALASVLALWGMFLALALYIWLHPNLRSYRVFHDLHRIRPRILWELIWVGVPIGLFSGLEVGFFMVIMFWMGRLGTEALAAHQVVFQTIVVAFMVPLGISFAATVRVGQWLGRRDSIGIQQAAWVSMSISTMFMLMVSIIFLLFPKQVIGIYLDVQNPDNAPIVALALPLLIIAAIAQVLDGFQKAVYGSLQGLQDTQVPMILNVLGYWGVGLSVGYGLGFQLGLGSVGLWIGQSVAIAVVAGLFFWRFWRLVKLKKFCSTT</sequence>
<feature type="transmembrane region" description="Helical" evidence="13">
    <location>
        <begin position="138"/>
        <end position="158"/>
    </location>
</feature>
<feature type="transmembrane region" description="Helical" evidence="13">
    <location>
        <begin position="320"/>
        <end position="340"/>
    </location>
</feature>
<keyword evidence="10" id="KW-0406">Ion transport</keyword>
<evidence type="ECO:0000256" key="1">
    <source>
        <dbReference type="ARBA" id="ARBA00003408"/>
    </source>
</evidence>
<dbReference type="EMBL" id="CP053586">
    <property type="protein sequence ID" value="WNZ25694.1"/>
    <property type="molecule type" value="Genomic_DNA"/>
</dbReference>
<evidence type="ECO:0000256" key="5">
    <source>
        <dbReference type="ARBA" id="ARBA00022448"/>
    </source>
</evidence>
<dbReference type="PANTHER" id="PTHR43298">
    <property type="entry name" value="MULTIDRUG RESISTANCE PROTEIN NORM-RELATED"/>
    <property type="match status" value="1"/>
</dbReference>
<dbReference type="PIRSF" id="PIRSF006603">
    <property type="entry name" value="DinF"/>
    <property type="match status" value="1"/>
</dbReference>
<feature type="transmembrane region" description="Helical" evidence="13">
    <location>
        <begin position="428"/>
        <end position="447"/>
    </location>
</feature>
<feature type="transmembrane region" description="Helical" evidence="13">
    <location>
        <begin position="240"/>
        <end position="269"/>
    </location>
</feature>
<protein>
    <recommendedName>
        <fullName evidence="4">Probable multidrug resistance protein NorM</fullName>
    </recommendedName>
    <alternativeName>
        <fullName evidence="12">Multidrug-efflux transporter</fullName>
    </alternativeName>
</protein>
<dbReference type="GO" id="GO:0006811">
    <property type="term" value="P:monoatomic ion transport"/>
    <property type="evidence" value="ECO:0007669"/>
    <property type="project" value="UniProtKB-KW"/>
</dbReference>
<dbReference type="GO" id="GO:0015297">
    <property type="term" value="F:antiporter activity"/>
    <property type="evidence" value="ECO:0007669"/>
    <property type="project" value="UniProtKB-KW"/>
</dbReference>
<name>A0AA97AIL8_9CYAN</name>
<dbReference type="NCBIfam" id="TIGR00797">
    <property type="entry name" value="matE"/>
    <property type="match status" value="1"/>
</dbReference>
<evidence type="ECO:0000256" key="6">
    <source>
        <dbReference type="ARBA" id="ARBA00022449"/>
    </source>
</evidence>
<dbReference type="CDD" id="cd13131">
    <property type="entry name" value="MATE_NorM_like"/>
    <property type="match status" value="1"/>
</dbReference>
<feature type="transmembrane region" description="Helical" evidence="13">
    <location>
        <begin position="398"/>
        <end position="416"/>
    </location>
</feature>
<evidence type="ECO:0000256" key="9">
    <source>
        <dbReference type="ARBA" id="ARBA00022989"/>
    </source>
</evidence>
<feature type="transmembrane region" description="Helical" evidence="13">
    <location>
        <begin position="281"/>
        <end position="300"/>
    </location>
</feature>
<dbReference type="AlphaFoldDB" id="A0AA97AIL8"/>
<evidence type="ECO:0000313" key="14">
    <source>
        <dbReference type="EMBL" id="WNZ25694.1"/>
    </source>
</evidence>
<keyword evidence="6" id="KW-0050">Antiport</keyword>
<comment type="subcellular location">
    <subcellularLocation>
        <location evidence="2">Cell membrane</location>
        <topology evidence="2">Multi-pass membrane protein</topology>
    </subcellularLocation>
</comment>
<keyword evidence="9 13" id="KW-1133">Transmembrane helix</keyword>
<keyword evidence="7" id="KW-1003">Cell membrane</keyword>
<evidence type="ECO:0000256" key="7">
    <source>
        <dbReference type="ARBA" id="ARBA00022475"/>
    </source>
</evidence>
<dbReference type="RefSeq" id="WP_316431856.1">
    <property type="nucleotide sequence ID" value="NZ_CP053586.1"/>
</dbReference>
<evidence type="ECO:0000256" key="8">
    <source>
        <dbReference type="ARBA" id="ARBA00022692"/>
    </source>
</evidence>
<evidence type="ECO:0000256" key="10">
    <source>
        <dbReference type="ARBA" id="ARBA00023065"/>
    </source>
</evidence>
<evidence type="ECO:0000256" key="11">
    <source>
        <dbReference type="ARBA" id="ARBA00023136"/>
    </source>
</evidence>
<keyword evidence="5" id="KW-0813">Transport</keyword>
<feature type="transmembrane region" description="Helical" evidence="13">
    <location>
        <begin position="195"/>
        <end position="219"/>
    </location>
</feature>
<evidence type="ECO:0000256" key="2">
    <source>
        <dbReference type="ARBA" id="ARBA00004651"/>
    </source>
</evidence>
<dbReference type="InterPro" id="IPR002528">
    <property type="entry name" value="MATE_fam"/>
</dbReference>
<accession>A0AA97AIL8</accession>
<feature type="transmembrane region" description="Helical" evidence="13">
    <location>
        <begin position="360"/>
        <end position="377"/>
    </location>
</feature>
<comment type="similarity">
    <text evidence="3">Belongs to the multi antimicrobial extrusion (MATE) (TC 2.A.66.1) family.</text>
</comment>
<evidence type="ECO:0000256" key="13">
    <source>
        <dbReference type="SAM" id="Phobius"/>
    </source>
</evidence>
<keyword evidence="11 13" id="KW-0472">Membrane</keyword>
<evidence type="ECO:0000256" key="3">
    <source>
        <dbReference type="ARBA" id="ARBA00010199"/>
    </source>
</evidence>
<organism evidence="14">
    <name type="scientific">Leptolyngbya sp. NK1-12</name>
    <dbReference type="NCBI Taxonomy" id="2547451"/>
    <lineage>
        <taxon>Bacteria</taxon>
        <taxon>Bacillati</taxon>
        <taxon>Cyanobacteriota</taxon>
        <taxon>Cyanophyceae</taxon>
        <taxon>Leptolyngbyales</taxon>
        <taxon>Leptolyngbyaceae</taxon>
        <taxon>Leptolyngbya group</taxon>
        <taxon>Leptolyngbya</taxon>
    </lineage>
</organism>
<dbReference type="InterPro" id="IPR048279">
    <property type="entry name" value="MdtK-like"/>
</dbReference>
<gene>
    <name evidence="14" type="ORF">HJG54_24550</name>
</gene>